<dbReference type="Gene3D" id="2.40.33.10">
    <property type="entry name" value="PK beta-barrel domain-like"/>
    <property type="match status" value="1"/>
</dbReference>
<keyword evidence="11" id="KW-0460">Magnesium</keyword>
<dbReference type="PROSITE" id="PS00061">
    <property type="entry name" value="ADH_SHORT"/>
    <property type="match status" value="1"/>
</dbReference>
<evidence type="ECO:0000256" key="16">
    <source>
        <dbReference type="PIRSR" id="PIRSR611284-1"/>
    </source>
</evidence>
<dbReference type="GO" id="GO:0005524">
    <property type="term" value="F:ATP binding"/>
    <property type="evidence" value="ECO:0007669"/>
    <property type="project" value="UniProtKB-KW"/>
</dbReference>
<accession>A0A6P6RXA5</accession>
<dbReference type="InterPro" id="IPR002347">
    <property type="entry name" value="SDR_fam"/>
</dbReference>
<keyword evidence="10" id="KW-0067">ATP-binding</keyword>
<dbReference type="CDD" id="cd05333">
    <property type="entry name" value="BKR_SDR_c"/>
    <property type="match status" value="1"/>
</dbReference>
<protein>
    <recommendedName>
        <fullName evidence="5">pyruvate kinase</fullName>
        <ecNumber evidence="5">2.7.1.40</ecNumber>
    </recommendedName>
</protein>
<keyword evidence="6" id="KW-0808">Transferase</keyword>
<keyword evidence="15" id="KW-0670">Pyruvate</keyword>
<evidence type="ECO:0000256" key="3">
    <source>
        <dbReference type="ARBA" id="ARBA00006484"/>
    </source>
</evidence>
<feature type="binding site" evidence="17">
    <location>
        <position position="806"/>
    </location>
    <ligand>
        <name>NADP(+)</name>
        <dbReference type="ChEBI" id="CHEBI:58349"/>
    </ligand>
</feature>
<dbReference type="NCBIfam" id="NF009466">
    <property type="entry name" value="PRK12826.1-2"/>
    <property type="match status" value="1"/>
</dbReference>
<dbReference type="AlphaFoldDB" id="A0A6P6RXA5"/>
<keyword evidence="9" id="KW-0418">Kinase</keyword>
<evidence type="ECO:0000259" key="19">
    <source>
        <dbReference type="SMART" id="SM00822"/>
    </source>
</evidence>
<evidence type="ECO:0000256" key="7">
    <source>
        <dbReference type="ARBA" id="ARBA00022723"/>
    </source>
</evidence>
<dbReference type="SUPFAM" id="SSF50800">
    <property type="entry name" value="PK beta-barrel domain-like"/>
    <property type="match status" value="1"/>
</dbReference>
<evidence type="ECO:0000256" key="17">
    <source>
        <dbReference type="PIRSR" id="PIRSR611284-2"/>
    </source>
</evidence>
<feature type="binding site" evidence="17">
    <location>
        <begin position="728"/>
        <end position="731"/>
    </location>
    <ligand>
        <name>NADP(+)</name>
        <dbReference type="ChEBI" id="CHEBI:58349"/>
    </ligand>
</feature>
<dbReference type="NCBIfam" id="TIGR01830">
    <property type="entry name" value="3oxo_ACP_reduc"/>
    <property type="match status" value="1"/>
</dbReference>
<dbReference type="Pfam" id="PF02887">
    <property type="entry name" value="PK_C"/>
    <property type="match status" value="1"/>
</dbReference>
<dbReference type="InterPro" id="IPR036918">
    <property type="entry name" value="Pyrv_Knase_C_sf"/>
</dbReference>
<feature type="binding site" evidence="17">
    <location>
        <begin position="871"/>
        <end position="875"/>
    </location>
    <ligand>
        <name>NADP(+)</name>
        <dbReference type="ChEBI" id="CHEBI:58349"/>
    </ligand>
</feature>
<dbReference type="GO" id="GO:0051287">
    <property type="term" value="F:NAD binding"/>
    <property type="evidence" value="ECO:0007669"/>
    <property type="project" value="InterPro"/>
</dbReference>
<reference evidence="21" key="1">
    <citation type="submission" date="2025-08" db="UniProtKB">
        <authorList>
            <consortium name="RefSeq"/>
        </authorList>
    </citation>
    <scope>IDENTIFICATION</scope>
</reference>
<evidence type="ECO:0000256" key="13">
    <source>
        <dbReference type="ARBA" id="ARBA00023002"/>
    </source>
</evidence>
<dbReference type="GO" id="GO:0004316">
    <property type="term" value="F:3-oxoacyl-[acyl-carrier-protein] reductase (NADPH) activity"/>
    <property type="evidence" value="ECO:0007669"/>
    <property type="project" value="InterPro"/>
</dbReference>
<evidence type="ECO:0000256" key="11">
    <source>
        <dbReference type="ARBA" id="ARBA00022842"/>
    </source>
</evidence>
<dbReference type="InterPro" id="IPR015806">
    <property type="entry name" value="Pyrv_Knase_insert_dom_sf"/>
</dbReference>
<sequence length="966" mass="101530">MAGRKSFPSLFLGAVQPRGGGIPGAFLKGDSASSFLCFRGACGLAAAARAPHAVAPAAAAAAASESVLLRRQFTRTKQVATIGPASWEKEQIEQLYLNGVDVFRLNFSHGLYTEKYQQYCYIKELELKHGKPIAVLADLPGPKLRLGILDPDQQSLQRGQQIFLDAGDSPGAARGGLFRAPLQQQEVLKALRVGHRVLLDDGKINLRVVELSRALMQQAEQDYDESKEEKGENLWVRCIVEIGGPISSKKGVSLPDSTLAISALTKKDKAIAAMVSSWGVDFIALSFVQTAADIYQLRTLLRTAHEAQVQGDPSSWRAMGVPSEAPIGPPPMWGPPHGSHCPALIAKIEKIQALRRLGEIAAAADGLMVARGDLGLELHPGEVPGAQKEIIEAARRTRVPVIVATQMLESMMLNPQPSRAEATDIAAAVFDGADAVMLSGETAASDRGAQIARMQRLILTETERQERLWTHNTLRSPEAARAFAAAAAAADHFAGEGLRRGSLSESATYGSHQEEGSLKDSPGSRPSHASPKVYEAVARGAHVMSQVIGASAILTKSDGGESASILSSLRPRAPIVAAADDPRVARKLQLYWGVQPLFLGASVEGTPVQPGISEGWIDAAKREAREDGFSKSPEDLLVVAGPSKKADAQAGQASDANAAEGSLAPSAASASSFSSPAAYSGLAQGLLQAGIPSTTREGDTRCYAYPLTFGGGPRGGAEGEGRVAVVTGASRGIGLAIAKTFAKGGVETVVCVARDQAACDTAAAELRSLGADSVGYGVDVADGQAVASLCEELLAKYPRIDILVNNAGITRDGLFIRMKEKDWQDVLNTNLNSAYYFSLPIIRRMTQNRFGRIINMASVVGVGGNAGQANYAASKAGLIGFTKSLAKEYANRGITVNAIAPGFIKSEMTDRMTDAAKAATLASIPAARLGTPQEVADLAAFLASDQAAYINGKVIPIDGGMLFGSN</sequence>
<dbReference type="InterPro" id="IPR057326">
    <property type="entry name" value="KR_dom"/>
</dbReference>
<dbReference type="Gene3D" id="3.40.50.720">
    <property type="entry name" value="NAD(P)-binding Rossmann-like Domain"/>
    <property type="match status" value="1"/>
</dbReference>
<dbReference type="Gene3D" id="3.40.1380.20">
    <property type="entry name" value="Pyruvate kinase, C-terminal domain"/>
    <property type="match status" value="1"/>
</dbReference>
<feature type="binding site" evidence="17">
    <location>
        <position position="904"/>
    </location>
    <ligand>
        <name>NADP(+)</name>
        <dbReference type="ChEBI" id="CHEBI:58349"/>
    </ligand>
</feature>
<dbReference type="NCBIfam" id="NF005559">
    <property type="entry name" value="PRK07231.1"/>
    <property type="match status" value="1"/>
</dbReference>
<comment type="similarity">
    <text evidence="3">Belongs to the short-chain dehydrogenases/reductases (SDR) family.</text>
</comment>
<dbReference type="InterPro" id="IPR001697">
    <property type="entry name" value="Pyr_Knase"/>
</dbReference>
<dbReference type="GO" id="GO:0000287">
    <property type="term" value="F:magnesium ion binding"/>
    <property type="evidence" value="ECO:0007669"/>
    <property type="project" value="InterPro"/>
</dbReference>
<dbReference type="GeneID" id="34620221"/>
<dbReference type="SUPFAM" id="SSF51735">
    <property type="entry name" value="NAD(P)-binding Rossmann-fold domains"/>
    <property type="match status" value="1"/>
</dbReference>
<keyword evidence="14" id="KW-0324">Glycolysis</keyword>
<evidence type="ECO:0000256" key="2">
    <source>
        <dbReference type="ARBA" id="ARBA00004997"/>
    </source>
</evidence>
<evidence type="ECO:0000313" key="20">
    <source>
        <dbReference type="Proteomes" id="UP000515125"/>
    </source>
</evidence>
<dbReference type="Proteomes" id="UP000515125">
    <property type="component" value="Unplaced"/>
</dbReference>
<feature type="domain" description="Ketoreductase" evidence="19">
    <location>
        <begin position="722"/>
        <end position="902"/>
    </location>
</feature>
<name>A0A6P6RXA5_9EIME</name>
<dbReference type="GO" id="GO:0030955">
    <property type="term" value="F:potassium ion binding"/>
    <property type="evidence" value="ECO:0007669"/>
    <property type="project" value="InterPro"/>
</dbReference>
<dbReference type="InterPro" id="IPR011037">
    <property type="entry name" value="Pyrv_Knase-like_insert_dom_sf"/>
</dbReference>
<dbReference type="UniPathway" id="UPA00109">
    <property type="reaction ID" value="UER00188"/>
</dbReference>
<evidence type="ECO:0000256" key="4">
    <source>
        <dbReference type="ARBA" id="ARBA00008663"/>
    </source>
</evidence>
<gene>
    <name evidence="21" type="primary">LOC34620221</name>
</gene>
<dbReference type="EC" id="2.7.1.40" evidence="5"/>
<evidence type="ECO:0000313" key="21">
    <source>
        <dbReference type="RefSeq" id="XP_026192144.1"/>
    </source>
</evidence>
<dbReference type="InterPro" id="IPR036291">
    <property type="entry name" value="NAD(P)-bd_dom_sf"/>
</dbReference>
<dbReference type="InterPro" id="IPR040442">
    <property type="entry name" value="Pyrv_kinase-like_dom_sf"/>
</dbReference>
<evidence type="ECO:0000256" key="1">
    <source>
        <dbReference type="ARBA" id="ARBA00001958"/>
    </source>
</evidence>
<dbReference type="InterPro" id="IPR020904">
    <property type="entry name" value="Sc_DH/Rdtase_CS"/>
</dbReference>
<evidence type="ECO:0000256" key="8">
    <source>
        <dbReference type="ARBA" id="ARBA00022741"/>
    </source>
</evidence>
<dbReference type="SMART" id="SM00822">
    <property type="entry name" value="PKS_KR"/>
    <property type="match status" value="1"/>
</dbReference>
<dbReference type="Pfam" id="PF13561">
    <property type="entry name" value="adh_short_C2"/>
    <property type="match status" value="1"/>
</dbReference>
<dbReference type="InterPro" id="IPR015813">
    <property type="entry name" value="Pyrv/PenolPyrv_kinase-like_dom"/>
</dbReference>
<feature type="region of interest" description="Disordered" evidence="18">
    <location>
        <begin position="504"/>
        <end position="530"/>
    </location>
</feature>
<dbReference type="InterPro" id="IPR015795">
    <property type="entry name" value="Pyrv_Knase_C"/>
</dbReference>
<evidence type="ECO:0000256" key="10">
    <source>
        <dbReference type="ARBA" id="ARBA00022840"/>
    </source>
</evidence>
<dbReference type="OrthoDB" id="108365at2759"/>
<comment type="cofactor">
    <cofactor evidence="1">
        <name>K(+)</name>
        <dbReference type="ChEBI" id="CHEBI:29103"/>
    </cofactor>
</comment>
<evidence type="ECO:0000256" key="15">
    <source>
        <dbReference type="ARBA" id="ARBA00023317"/>
    </source>
</evidence>
<dbReference type="RefSeq" id="XP_026192144.1">
    <property type="nucleotide sequence ID" value="XM_026336359.1"/>
</dbReference>
<dbReference type="SUPFAM" id="SSF51621">
    <property type="entry name" value="Phosphoenolpyruvate/pyruvate domain"/>
    <property type="match status" value="1"/>
</dbReference>
<evidence type="ECO:0000256" key="5">
    <source>
        <dbReference type="ARBA" id="ARBA00012142"/>
    </source>
</evidence>
<keyword evidence="7" id="KW-0479">Metal-binding</keyword>
<dbReference type="SUPFAM" id="SSF52935">
    <property type="entry name" value="PK C-terminal domain-like"/>
    <property type="match status" value="1"/>
</dbReference>
<evidence type="ECO:0000256" key="6">
    <source>
        <dbReference type="ARBA" id="ARBA00022679"/>
    </source>
</evidence>
<keyword evidence="12 17" id="KW-0521">NADP</keyword>
<dbReference type="InterPro" id="IPR011284">
    <property type="entry name" value="3oxo_ACP_reduc"/>
</dbReference>
<dbReference type="PRINTS" id="PR00080">
    <property type="entry name" value="SDRFAMILY"/>
</dbReference>
<dbReference type="GO" id="GO:0016301">
    <property type="term" value="F:kinase activity"/>
    <property type="evidence" value="ECO:0007669"/>
    <property type="project" value="UniProtKB-KW"/>
</dbReference>
<comment type="pathway">
    <text evidence="2">Carbohydrate degradation; glycolysis; pyruvate from D-glyceraldehyde 3-phosphate: step 5/5.</text>
</comment>
<dbReference type="GO" id="GO:0004743">
    <property type="term" value="F:pyruvate kinase activity"/>
    <property type="evidence" value="ECO:0007669"/>
    <property type="project" value="UniProtKB-EC"/>
</dbReference>
<dbReference type="Pfam" id="PF00224">
    <property type="entry name" value="PK"/>
    <property type="match status" value="2"/>
</dbReference>
<dbReference type="Gene3D" id="3.20.20.60">
    <property type="entry name" value="Phosphoenolpyruvate-binding domains"/>
    <property type="match status" value="1"/>
</dbReference>
<comment type="similarity">
    <text evidence="4">Belongs to the pyruvate kinase family.</text>
</comment>
<evidence type="ECO:0000256" key="14">
    <source>
        <dbReference type="ARBA" id="ARBA00023152"/>
    </source>
</evidence>
<evidence type="ECO:0000256" key="9">
    <source>
        <dbReference type="ARBA" id="ARBA00022777"/>
    </source>
</evidence>
<dbReference type="FunFam" id="3.40.50.720:FF:000115">
    <property type="entry name" value="3-oxoacyl-[acyl-carrier-protein] reductase FabG"/>
    <property type="match status" value="1"/>
</dbReference>
<evidence type="ECO:0000256" key="18">
    <source>
        <dbReference type="SAM" id="MobiDB-lite"/>
    </source>
</evidence>
<keyword evidence="13" id="KW-0560">Oxidoreductase</keyword>
<keyword evidence="8" id="KW-0547">Nucleotide-binding</keyword>
<keyword evidence="20" id="KW-1185">Reference proteome</keyword>
<dbReference type="InterPro" id="IPR015793">
    <property type="entry name" value="Pyrv_Knase_brl"/>
</dbReference>
<organism evidence="20 21">
    <name type="scientific">Cyclospora cayetanensis</name>
    <dbReference type="NCBI Taxonomy" id="88456"/>
    <lineage>
        <taxon>Eukaryota</taxon>
        <taxon>Sar</taxon>
        <taxon>Alveolata</taxon>
        <taxon>Apicomplexa</taxon>
        <taxon>Conoidasida</taxon>
        <taxon>Coccidia</taxon>
        <taxon>Eucoccidiorida</taxon>
        <taxon>Eimeriorina</taxon>
        <taxon>Eimeriidae</taxon>
        <taxon>Cyclospora</taxon>
    </lineage>
</organism>
<dbReference type="PANTHER" id="PTHR11817">
    <property type="entry name" value="PYRUVATE KINASE"/>
    <property type="match status" value="1"/>
</dbReference>
<dbReference type="GO" id="GO:0006633">
    <property type="term" value="P:fatty acid biosynthetic process"/>
    <property type="evidence" value="ECO:0007669"/>
    <property type="project" value="InterPro"/>
</dbReference>
<feature type="active site" description="Proton acceptor" evidence="16">
    <location>
        <position position="871"/>
    </location>
</feature>
<proteinExistence type="inferred from homology"/>
<dbReference type="PRINTS" id="PR00081">
    <property type="entry name" value="GDHRDH"/>
</dbReference>
<evidence type="ECO:0000256" key="12">
    <source>
        <dbReference type="ARBA" id="ARBA00022857"/>
    </source>
</evidence>